<dbReference type="SUPFAM" id="SSF51182">
    <property type="entry name" value="RmlC-like cupins"/>
    <property type="match status" value="1"/>
</dbReference>
<gene>
    <name evidence="2" type="ORF">ANTHELSMS3_01743</name>
</gene>
<dbReference type="EMBL" id="CP022540">
    <property type="protein sequence ID" value="ASP20432.1"/>
    <property type="molecule type" value="Genomic_DNA"/>
</dbReference>
<proteinExistence type="predicted"/>
<keyword evidence="3" id="KW-1185">Reference proteome</keyword>
<evidence type="ECO:0000313" key="3">
    <source>
        <dbReference type="Proteomes" id="UP000203589"/>
    </source>
</evidence>
<organism evidence="2 3">
    <name type="scientific">Antarctobacter heliothermus</name>
    <dbReference type="NCBI Taxonomy" id="74033"/>
    <lineage>
        <taxon>Bacteria</taxon>
        <taxon>Pseudomonadati</taxon>
        <taxon>Pseudomonadota</taxon>
        <taxon>Alphaproteobacteria</taxon>
        <taxon>Rhodobacterales</taxon>
        <taxon>Roseobacteraceae</taxon>
        <taxon>Antarctobacter</taxon>
    </lineage>
</organism>
<dbReference type="OrthoDB" id="9801227at2"/>
<dbReference type="Proteomes" id="UP000203589">
    <property type="component" value="Chromosome"/>
</dbReference>
<dbReference type="InterPro" id="IPR014710">
    <property type="entry name" value="RmlC-like_jellyroll"/>
</dbReference>
<dbReference type="RefSeq" id="WP_094034507.1">
    <property type="nucleotide sequence ID" value="NZ_CP022540.1"/>
</dbReference>
<protein>
    <submittedName>
        <fullName evidence="2">ChrR cupin-like domain protein</fullName>
    </submittedName>
</protein>
<sequence>MRPAVFEQIITGGWDRLDYGPFRPGVTIHRLWKEPDSGAEWAVLKYQPGASVPRHRHVGIETIIVLDGNQSDEHGTYSTGDIICNAPGSVHSVWSEPGCVVLIFWGLPVELLDDLPCCP</sequence>
<feature type="domain" description="ChrR-like cupin" evidence="1">
    <location>
        <begin position="15"/>
        <end position="104"/>
    </location>
</feature>
<dbReference type="InterPro" id="IPR025979">
    <property type="entry name" value="ChrR-like_cupin_dom"/>
</dbReference>
<evidence type="ECO:0000259" key="1">
    <source>
        <dbReference type="Pfam" id="PF12973"/>
    </source>
</evidence>
<dbReference type="InterPro" id="IPR011051">
    <property type="entry name" value="RmlC_Cupin_sf"/>
</dbReference>
<name>A0A222E2Q7_9RHOB</name>
<accession>A0A222E2Q7</accession>
<dbReference type="KEGG" id="aht:ANTHELSMS3_01743"/>
<reference evidence="2 3" key="1">
    <citation type="submission" date="2017-07" db="EMBL/GenBank/DDBJ databases">
        <title>Genome Sequence of Antarctobacter heliothermus Strain SMS3 Isolated from a culture of the Diatom Skeletonema marinoi.</title>
        <authorList>
            <person name="Topel M."/>
            <person name="Pinder M.I.M."/>
            <person name="Johansson O.N."/>
            <person name="Kourtchenko O."/>
            <person name="Godhe A."/>
            <person name="Clarke A.K."/>
        </authorList>
    </citation>
    <scope>NUCLEOTIDE SEQUENCE [LARGE SCALE GENOMIC DNA]</scope>
    <source>
        <strain evidence="2 3">SMS3</strain>
    </source>
</reference>
<dbReference type="Gene3D" id="2.60.120.10">
    <property type="entry name" value="Jelly Rolls"/>
    <property type="match status" value="1"/>
</dbReference>
<dbReference type="Pfam" id="PF12973">
    <property type="entry name" value="Cupin_7"/>
    <property type="match status" value="1"/>
</dbReference>
<dbReference type="AlphaFoldDB" id="A0A222E2Q7"/>
<evidence type="ECO:0000313" key="2">
    <source>
        <dbReference type="EMBL" id="ASP20432.1"/>
    </source>
</evidence>